<dbReference type="AlphaFoldDB" id="A0AAN7S9J3"/>
<accession>A0AAN7S9J3</accession>
<dbReference type="EMBL" id="JAUNZN010000004">
    <property type="protein sequence ID" value="KAK4822393.1"/>
    <property type="molecule type" value="Genomic_DNA"/>
</dbReference>
<keyword evidence="2" id="KW-1185">Reference proteome</keyword>
<comment type="caution">
    <text evidence="1">The sequence shown here is derived from an EMBL/GenBank/DDBJ whole genome shotgun (WGS) entry which is preliminary data.</text>
</comment>
<name>A0AAN7S9J3_MYCAM</name>
<gene>
    <name evidence="1" type="ORF">QYF61_014163</name>
</gene>
<protein>
    <submittedName>
        <fullName evidence="1">Uncharacterized protein</fullName>
    </submittedName>
</protein>
<evidence type="ECO:0000313" key="1">
    <source>
        <dbReference type="EMBL" id="KAK4822393.1"/>
    </source>
</evidence>
<reference evidence="1 2" key="1">
    <citation type="journal article" date="2023" name="J. Hered.">
        <title>Chromosome-level genome of the wood stork (Mycteria americana) provides insight into avian chromosome evolution.</title>
        <authorList>
            <person name="Flamio R. Jr."/>
            <person name="Ramstad K.M."/>
        </authorList>
    </citation>
    <scope>NUCLEOTIDE SEQUENCE [LARGE SCALE GENOMIC DNA]</scope>
    <source>
        <strain evidence="1">JAX WOST 10</strain>
    </source>
</reference>
<sequence>MSSQFLQENAVGNHVKGFTKVQPLLLRSLLLAPKGLHGCLATASGQARHQFSGGVNCVQLSLSVDSGSFTHMGWCFPPLLALIRPRGSPAQLQQVDPQGRLQRGTAFVKAIEFNEKAKPYVPTYVSSTFALAHTLSSYKVSQNGKRFK</sequence>
<proteinExistence type="predicted"/>
<dbReference type="Proteomes" id="UP001333110">
    <property type="component" value="Unassembled WGS sequence"/>
</dbReference>
<evidence type="ECO:0000313" key="2">
    <source>
        <dbReference type="Proteomes" id="UP001333110"/>
    </source>
</evidence>
<organism evidence="1 2">
    <name type="scientific">Mycteria americana</name>
    <name type="common">Wood stork</name>
    <dbReference type="NCBI Taxonomy" id="33587"/>
    <lineage>
        <taxon>Eukaryota</taxon>
        <taxon>Metazoa</taxon>
        <taxon>Chordata</taxon>
        <taxon>Craniata</taxon>
        <taxon>Vertebrata</taxon>
        <taxon>Euteleostomi</taxon>
        <taxon>Archelosauria</taxon>
        <taxon>Archosauria</taxon>
        <taxon>Dinosauria</taxon>
        <taxon>Saurischia</taxon>
        <taxon>Theropoda</taxon>
        <taxon>Coelurosauria</taxon>
        <taxon>Aves</taxon>
        <taxon>Neognathae</taxon>
        <taxon>Neoaves</taxon>
        <taxon>Aequornithes</taxon>
        <taxon>Ciconiiformes</taxon>
        <taxon>Ciconiidae</taxon>
        <taxon>Mycteria</taxon>
    </lineage>
</organism>